<dbReference type="OrthoDB" id="2015333at2759"/>
<dbReference type="InterPro" id="IPR010439">
    <property type="entry name" value="MUN_dom"/>
</dbReference>
<dbReference type="InterPro" id="IPR052811">
    <property type="entry name" value="Glucose_resp_signaling"/>
</dbReference>
<feature type="compositionally biased region" description="Gly residues" evidence="1">
    <location>
        <begin position="1380"/>
        <end position="1391"/>
    </location>
</feature>
<feature type="region of interest" description="Disordered" evidence="1">
    <location>
        <begin position="329"/>
        <end position="348"/>
    </location>
</feature>
<gene>
    <name evidence="5" type="ORF">RHTO0S_19e03026g</name>
</gene>
<feature type="region of interest" description="Disordered" evidence="1">
    <location>
        <begin position="226"/>
        <end position="266"/>
    </location>
</feature>
<dbReference type="SMART" id="SM00239">
    <property type="entry name" value="C2"/>
    <property type="match status" value="1"/>
</dbReference>
<dbReference type="Pfam" id="PF00168">
    <property type="entry name" value="C2"/>
    <property type="match status" value="1"/>
</dbReference>
<feature type="compositionally biased region" description="Low complexity" evidence="1">
    <location>
        <begin position="329"/>
        <end position="345"/>
    </location>
</feature>
<evidence type="ECO:0000259" key="3">
    <source>
        <dbReference type="PROSITE" id="PS51258"/>
    </source>
</evidence>
<accession>A0A061BL66</accession>
<sequence length="1401" mass="157533">MTTRTQRSGHSSLGDDQDVYAYALRVAVLSYNIARAGHAARSPAPSTSSPSTANSTHASSLVRPSVRQSVTGSMRPSEGWTNALTSLGDVFKDSSSSANKSSRFPKDFVKALDQRMERIARGSDSAHADPLFRQTVGAFYTTYAQPSFQKKLKENRQIEEVILMFVTTASGILKKRLEGDEWKAQLNAQVGRFVGVVRDTLKTCSRVPSELVNRLDSYCAKLAEAPAPQSHERTASNSSGNSPYYSPHPASSALPPSSPTLGRQSLDIPSASSVNLEDMPHVRAVGAIFGKSEAELKQDVVRLRRSCSEQAAFNDLKSIINAVAQLSVSSRPAPSSTSQTSSSSRFPFHRDEFDSEDAFLAWKKQENDELQELLLEMTMRNPDLVKGGGATLAPDGGAELTSRRSSRSSLVLVGTDGSALDVDDRPGSSSDTSNYTFVPPDPRLYYRRLYSLALEHDYALMSTLPPDQDVSLTILSPLNEQLLRDCQTRWRVPNTTRAATFANLIAGLYKDQGVPEECVGEALDLVKREEDKWRYWRWPTADRQQLFKALSLLFDTLLTRFFEIFQGLLGLPFSVVVPLLQQIHEDQLYSSSIGSLLPTTLSELEMGMKKFVAMAFEEKMADADSKERASDLEPWIEMLMWIREEVKGYDRAFPEKLCGQIDPPALFLSVAAPHFVHYLDRSRSTLHAAAAQQNSESTDADLLELYHGVRELKDMHQAFLPDEPLEIDFSAWFEPFVRRWLATTDTQTSEWVNRAISKDQFEPEETATHSSSIVDLIDSCKAPVDFILRLKWPNEYEHAKFLTGLSRTVAKSIEQYANQLEAMFIDEMFPRKPDEALNQDVARPSAWLTKAKMVVQGDKKIEPFEFQAASCIKLNNIQAARRLLDTMYNTLDADRVSRIVEINTPPPPPNAPTTPPRYLFTVKIVLCENLSPPTGNSRTKKLDPFLILSDPAGYRVAKTRTLYETNDPRWDETLDISVKGDLWLRATVYNRNLVDHHDHVGCAYIHLDPRKFSDFLAQDVWYRLEDQSRRPLDSRLLLRISMEGEKDDIQFYFGRAFRSLKRAEGDMVRTMVDKMSPFVRHYISHQNLRSLLKTGTYNLDLEKVRGNLDKGVRNLNAYVRDALAASTSSNTSTLLIPPVEDPNAPTAVTLERLEQRKKGKGPLTDIEIENAIGDLLDYFEVTFATLKESLTPDAWQLVSMRLWKEILTTIEGLLVPPLSDRPTEMRPLSEKEVDVVYKWLGFLVNFFHGGGEGVPLEDLRNAKYLELIEARMYYEWSTDDLMRASVETMQRQLTNRSDSLMARSKSVYQQRNLGTIRARKIEKQQKMTSSGEMILRILRMHPGTTDFLGTQIATMHRMQAEQARKQQLQSQRGSLQRSVGKGGRGTGGGAARDGLASIADE</sequence>
<evidence type="ECO:0000259" key="4">
    <source>
        <dbReference type="PROSITE" id="PS51259"/>
    </source>
</evidence>
<dbReference type="SUPFAM" id="SSF49562">
    <property type="entry name" value="C2 domain (Calcium/lipid-binding domain, CaLB)"/>
    <property type="match status" value="1"/>
</dbReference>
<name>A0A061BL66_RHOTO</name>
<dbReference type="PROSITE" id="PS50004">
    <property type="entry name" value="C2"/>
    <property type="match status" value="1"/>
</dbReference>
<feature type="compositionally biased region" description="Low complexity" evidence="1">
    <location>
        <begin position="40"/>
        <end position="60"/>
    </location>
</feature>
<dbReference type="PANTHER" id="PTHR47263">
    <property type="entry name" value="ADENYLATE CYCLASE ACTIVATION PROTEIN GIT1"/>
    <property type="match status" value="1"/>
</dbReference>
<feature type="region of interest" description="Disordered" evidence="1">
    <location>
        <begin position="40"/>
        <end position="78"/>
    </location>
</feature>
<protein>
    <submittedName>
        <fullName evidence="5">RHTO0S19e03026g1_1</fullName>
    </submittedName>
</protein>
<dbReference type="Gene3D" id="2.60.40.150">
    <property type="entry name" value="C2 domain"/>
    <property type="match status" value="1"/>
</dbReference>
<dbReference type="InterPro" id="IPR000008">
    <property type="entry name" value="C2_dom"/>
</dbReference>
<reference evidence="5" key="1">
    <citation type="journal article" date="2014" name="Genome Announc.">
        <title>Draft genome sequence of Rhodosporidium toruloides CECT1137, an oleaginous yeast of biotechnological interest.</title>
        <authorList>
            <person name="Morin N."/>
            <person name="Calcas X."/>
            <person name="Devillers H."/>
            <person name="Durrens P."/>
            <person name="Sherman D.J."/>
            <person name="Nicaud J.-M."/>
            <person name="Neuveglise C."/>
        </authorList>
    </citation>
    <scope>NUCLEOTIDE SEQUENCE</scope>
    <source>
        <strain evidence="5">CECT1137</strain>
    </source>
</reference>
<feature type="compositionally biased region" description="Polar residues" evidence="1">
    <location>
        <begin position="66"/>
        <end position="78"/>
    </location>
</feature>
<dbReference type="Gene3D" id="1.10.357.50">
    <property type="match status" value="1"/>
</dbReference>
<dbReference type="Pfam" id="PF06292">
    <property type="entry name" value="MUN"/>
    <property type="match status" value="1"/>
</dbReference>
<dbReference type="InterPro" id="IPR014772">
    <property type="entry name" value="Munc13_dom-2"/>
</dbReference>
<dbReference type="EMBL" id="LK052954">
    <property type="protein sequence ID" value="CDR48713.1"/>
    <property type="molecule type" value="Genomic_DNA"/>
</dbReference>
<dbReference type="PANTHER" id="PTHR47263:SF1">
    <property type="entry name" value="C2 DOMAIN PROTEIN (AFU_ORTHOLOGUE AFUA_7G02350)"/>
    <property type="match status" value="1"/>
</dbReference>
<dbReference type="PROSITE" id="PS51258">
    <property type="entry name" value="MHD1"/>
    <property type="match status" value="1"/>
</dbReference>
<feature type="compositionally biased region" description="Low complexity" evidence="1">
    <location>
        <begin position="236"/>
        <end position="255"/>
    </location>
</feature>
<feature type="domain" description="MHD1" evidence="3">
    <location>
        <begin position="703"/>
        <end position="820"/>
    </location>
</feature>
<evidence type="ECO:0000313" key="5">
    <source>
        <dbReference type="EMBL" id="CDR48713.1"/>
    </source>
</evidence>
<organism evidence="5">
    <name type="scientific">Rhodotorula toruloides</name>
    <name type="common">Yeast</name>
    <name type="synonym">Rhodosporidium toruloides</name>
    <dbReference type="NCBI Taxonomy" id="5286"/>
    <lineage>
        <taxon>Eukaryota</taxon>
        <taxon>Fungi</taxon>
        <taxon>Dikarya</taxon>
        <taxon>Basidiomycota</taxon>
        <taxon>Pucciniomycotina</taxon>
        <taxon>Microbotryomycetes</taxon>
        <taxon>Sporidiobolales</taxon>
        <taxon>Sporidiobolaceae</taxon>
        <taxon>Rhodotorula</taxon>
    </lineage>
</organism>
<evidence type="ECO:0000259" key="2">
    <source>
        <dbReference type="PROSITE" id="PS50004"/>
    </source>
</evidence>
<dbReference type="InterPro" id="IPR014770">
    <property type="entry name" value="Munc13_1"/>
</dbReference>
<dbReference type="InterPro" id="IPR035892">
    <property type="entry name" value="C2_domain_sf"/>
</dbReference>
<dbReference type="Gene3D" id="1.20.58.1100">
    <property type="match status" value="1"/>
</dbReference>
<evidence type="ECO:0000256" key="1">
    <source>
        <dbReference type="SAM" id="MobiDB-lite"/>
    </source>
</evidence>
<proteinExistence type="predicted"/>
<feature type="region of interest" description="Disordered" evidence="1">
    <location>
        <begin position="1363"/>
        <end position="1401"/>
    </location>
</feature>
<feature type="domain" description="C2" evidence="2">
    <location>
        <begin position="901"/>
        <end position="1022"/>
    </location>
</feature>
<dbReference type="PROSITE" id="PS51259">
    <property type="entry name" value="MHD2"/>
    <property type="match status" value="1"/>
</dbReference>
<feature type="domain" description="MHD2" evidence="4">
    <location>
        <begin position="1169"/>
        <end position="1285"/>
    </location>
</feature>
<feature type="compositionally biased region" description="Low complexity" evidence="1">
    <location>
        <begin position="1366"/>
        <end position="1378"/>
    </location>
</feature>